<dbReference type="NCBIfam" id="TIGR04481">
    <property type="entry name" value="PR_assoc_PrdC"/>
    <property type="match status" value="1"/>
</dbReference>
<evidence type="ECO:0000256" key="5">
    <source>
        <dbReference type="ARBA" id="ARBA00022982"/>
    </source>
</evidence>
<organism evidence="10">
    <name type="scientific">human gut metagenome</name>
    <dbReference type="NCBI Taxonomy" id="408170"/>
    <lineage>
        <taxon>unclassified sequences</taxon>
        <taxon>metagenomes</taxon>
        <taxon>organismal metagenomes</taxon>
    </lineage>
</organism>
<feature type="domain" description="RnfC Barrel sandwich hybrid" evidence="9">
    <location>
        <begin position="7"/>
        <end position="59"/>
    </location>
</feature>
<dbReference type="GO" id="GO:0051539">
    <property type="term" value="F:4 iron, 4 sulfur cluster binding"/>
    <property type="evidence" value="ECO:0007669"/>
    <property type="project" value="UniProtKB-KW"/>
</dbReference>
<dbReference type="Gene3D" id="3.40.50.11540">
    <property type="entry name" value="NADH-ubiquinone oxidoreductase 51kDa subunit"/>
    <property type="match status" value="1"/>
</dbReference>
<name>W1Y355_9ZZZZ</name>
<sequence>MKKIIYRIFLKKNIEKINNLKVKVGDEVFKGSVIGACDNEEISADIHSSVHGRIVSVTEDYLDIEKLFDETEKYIEITGNSNLELIKNAGIVGMGGAGFPTHIKLSKFLDKDGILIINGAECEPILSHNIKRIEEDCDRILKGAIYAAQVIKASKIVVAVKEKHKKAIEILKDSIGNRNIELHLLKDLYPMGEERAVIREVTGNLLLPNDLPYKADTAVINVETALRIQEAIDYRKPVITKDLTIAGEINNEKRIHVLKDVPIGMKVEDILNNLNGIKKEYGEIILGGPFTGKRGNINSYITKTTGGIIVTSPFFNDKRKAGLLVCACGAGKERLQEIANSMDAEVVAHEYCKQAIKVKGTYKCENPGKCPGQAQKVLNLKKQGAEILIISNCSDCTNTVMAIAPKLKLPVYHCTDGALRAVGMRLIRKLKV</sequence>
<dbReference type="GO" id="GO:0009055">
    <property type="term" value="F:electron transfer activity"/>
    <property type="evidence" value="ECO:0007669"/>
    <property type="project" value="InterPro"/>
</dbReference>
<reference evidence="10" key="1">
    <citation type="submission" date="2013-12" db="EMBL/GenBank/DDBJ databases">
        <title>A Varibaculum cambriense genome reconstructed from a premature infant gut community with otherwise low bacterial novelty that shifts toward anaerobic metabolism during the third week of life.</title>
        <authorList>
            <person name="Brown C.T."/>
            <person name="Sharon I."/>
            <person name="Thomas B.C."/>
            <person name="Castelle C.J."/>
            <person name="Morowitz M.J."/>
            <person name="Banfield J.F."/>
        </authorList>
    </citation>
    <scope>NUCLEOTIDE SEQUENCE</scope>
</reference>
<evidence type="ECO:0000259" key="8">
    <source>
        <dbReference type="Pfam" id="PF01512"/>
    </source>
</evidence>
<dbReference type="EMBL" id="AZMM01008788">
    <property type="protein sequence ID" value="ETJ36972.1"/>
    <property type="molecule type" value="Genomic_DNA"/>
</dbReference>
<keyword evidence="5" id="KW-0249">Electron transport</keyword>
<dbReference type="PANTHER" id="PTHR43034">
    <property type="entry name" value="ION-TRANSLOCATING OXIDOREDUCTASE COMPLEX SUBUNIT C"/>
    <property type="match status" value="1"/>
</dbReference>
<gene>
    <name evidence="10" type="ORF">Q604_UNBC08788G0005</name>
</gene>
<keyword evidence="7" id="KW-0411">Iron-sulfur</keyword>
<keyword evidence="1" id="KW-0813">Transport</keyword>
<dbReference type="InterPro" id="IPR010208">
    <property type="entry name" value="Ion_transpt_RnfC/RsxC"/>
</dbReference>
<dbReference type="InterPro" id="IPR026902">
    <property type="entry name" value="RnfC_N"/>
</dbReference>
<dbReference type="SUPFAM" id="SSF142019">
    <property type="entry name" value="Nqo1 FMN-binding domain-like"/>
    <property type="match status" value="1"/>
</dbReference>
<protein>
    <submittedName>
        <fullName evidence="10">Respiratory-chain NADH dehydrogenase protein</fullName>
    </submittedName>
</protein>
<dbReference type="InterPro" id="IPR011538">
    <property type="entry name" value="Nuo51_FMN-bd"/>
</dbReference>
<keyword evidence="2" id="KW-0004">4Fe-4S</keyword>
<evidence type="ECO:0000256" key="3">
    <source>
        <dbReference type="ARBA" id="ARBA00022723"/>
    </source>
</evidence>
<dbReference type="InterPro" id="IPR031001">
    <property type="entry name" value="PR_assoc_PrdC"/>
</dbReference>
<proteinExistence type="predicted"/>
<keyword evidence="3" id="KW-0479">Metal-binding</keyword>
<evidence type="ECO:0000313" key="10">
    <source>
        <dbReference type="EMBL" id="ETJ36972.1"/>
    </source>
</evidence>
<evidence type="ECO:0000256" key="2">
    <source>
        <dbReference type="ARBA" id="ARBA00022485"/>
    </source>
</evidence>
<accession>W1Y355</accession>
<dbReference type="PANTHER" id="PTHR43034:SF2">
    <property type="entry name" value="ION-TRANSLOCATING OXIDOREDUCTASE COMPLEX SUBUNIT C"/>
    <property type="match status" value="1"/>
</dbReference>
<comment type="caution">
    <text evidence="10">The sequence shown here is derived from an EMBL/GenBank/DDBJ whole genome shotgun (WGS) entry which is preliminary data.</text>
</comment>
<evidence type="ECO:0000259" key="9">
    <source>
        <dbReference type="Pfam" id="PF13375"/>
    </source>
</evidence>
<feature type="domain" description="NADH-ubiquinone oxidoreductase 51kDa subunit FMN-binding" evidence="8">
    <location>
        <begin position="86"/>
        <end position="229"/>
    </location>
</feature>
<dbReference type="Pfam" id="PF01512">
    <property type="entry name" value="Complex1_51K"/>
    <property type="match status" value="1"/>
</dbReference>
<dbReference type="Pfam" id="PF13375">
    <property type="entry name" value="RnfC_N"/>
    <property type="match status" value="1"/>
</dbReference>
<dbReference type="GO" id="GO:0016020">
    <property type="term" value="C:membrane"/>
    <property type="evidence" value="ECO:0007669"/>
    <property type="project" value="InterPro"/>
</dbReference>
<dbReference type="InterPro" id="IPR037225">
    <property type="entry name" value="Nuo51_FMN-bd_sf"/>
</dbReference>
<evidence type="ECO:0000256" key="6">
    <source>
        <dbReference type="ARBA" id="ARBA00023004"/>
    </source>
</evidence>
<keyword evidence="6" id="KW-0408">Iron</keyword>
<dbReference type="GO" id="GO:0046872">
    <property type="term" value="F:metal ion binding"/>
    <property type="evidence" value="ECO:0007669"/>
    <property type="project" value="UniProtKB-KW"/>
</dbReference>
<keyword evidence="4" id="KW-0677">Repeat</keyword>
<dbReference type="AlphaFoldDB" id="W1Y355"/>
<evidence type="ECO:0000256" key="1">
    <source>
        <dbReference type="ARBA" id="ARBA00022448"/>
    </source>
</evidence>
<evidence type="ECO:0000256" key="4">
    <source>
        <dbReference type="ARBA" id="ARBA00022737"/>
    </source>
</evidence>
<evidence type="ECO:0000256" key="7">
    <source>
        <dbReference type="ARBA" id="ARBA00023014"/>
    </source>
</evidence>